<name>A0A3B0ZXB4_9ZZZZ</name>
<evidence type="ECO:0000313" key="1">
    <source>
        <dbReference type="EMBL" id="VAW92062.1"/>
    </source>
</evidence>
<accession>A0A3B0ZXB4</accession>
<dbReference type="AlphaFoldDB" id="A0A3B0ZXB4"/>
<reference evidence="1" key="1">
    <citation type="submission" date="2018-06" db="EMBL/GenBank/DDBJ databases">
        <authorList>
            <person name="Zhirakovskaya E."/>
        </authorList>
    </citation>
    <scope>NUCLEOTIDE SEQUENCE</scope>
</reference>
<sequence length="424" mass="47490">MNCLVRVWIGVLGFGGLFMSQSVLAAKITDLYEAEIPVLSQNRADRHVAIQQAFAEVLVRVSGQQDVVLALPPLIEADALPLKKTPNQQQPKLVLVGKTAEIAGALNRATFYVKQFRYQKTTGRPHIDWGIKPLDADKTKSKKSQQVLWIRFNKKKINKLLHRANLPVWGSTRPSILVWMVVESRGKRYLLSNSIKSTTRESIEKHARLYGLPVRFPLMDLADRANISTSDVWGNFEDRVMEASRRYQAEAILVGKIYQVNRAWNTQWHLYVNGRRVDWQEQAVYLTKVVKQGLSHTAQNLSLAFADVKTEKGIQQVLVKIKEVNGLAGYSQAVKYLSSISAVKKVQTVQVEKSSVLFNLTTQGSRVGVMQAIALGNQLVAEPNTIPRQAATAIPMDTAVRGEHGVVKAPPKELIPDLIYRLLQ</sequence>
<gene>
    <name evidence="1" type="ORF">MNBD_GAMMA23-878</name>
</gene>
<evidence type="ECO:0008006" key="2">
    <source>
        <dbReference type="Google" id="ProtNLM"/>
    </source>
</evidence>
<dbReference type="Pfam" id="PF09839">
    <property type="entry name" value="DUF2066"/>
    <property type="match status" value="2"/>
</dbReference>
<dbReference type="EMBL" id="UOFT01000022">
    <property type="protein sequence ID" value="VAW92062.1"/>
    <property type="molecule type" value="Genomic_DNA"/>
</dbReference>
<organism evidence="1">
    <name type="scientific">hydrothermal vent metagenome</name>
    <dbReference type="NCBI Taxonomy" id="652676"/>
    <lineage>
        <taxon>unclassified sequences</taxon>
        <taxon>metagenomes</taxon>
        <taxon>ecological metagenomes</taxon>
    </lineage>
</organism>
<dbReference type="InterPro" id="IPR018642">
    <property type="entry name" value="DUF2066"/>
</dbReference>
<proteinExistence type="predicted"/>
<protein>
    <recommendedName>
        <fullName evidence="2">DUF2066 domain-containing protein</fullName>
    </recommendedName>
</protein>